<keyword evidence="2" id="KW-1185">Reference proteome</keyword>
<dbReference type="RefSeq" id="WP_072579398.1">
    <property type="nucleotide sequence ID" value="NZ_CP016020.1"/>
</dbReference>
<dbReference type="Proteomes" id="UP000181936">
    <property type="component" value="Chromosome"/>
</dbReference>
<dbReference type="KEGG" id="bwh:A9C19_07530"/>
<gene>
    <name evidence="1" type="ORF">A9C19_07530</name>
</gene>
<name>A0A1L3MQI7_9BACI</name>
<proteinExistence type="predicted"/>
<dbReference type="EMBL" id="CP016020">
    <property type="protein sequence ID" value="APH04609.1"/>
    <property type="molecule type" value="Genomic_DNA"/>
</dbReference>
<evidence type="ECO:0000313" key="2">
    <source>
        <dbReference type="Proteomes" id="UP000181936"/>
    </source>
</evidence>
<dbReference type="STRING" id="1547283.A9C19_07530"/>
<dbReference type="AlphaFoldDB" id="A0A1L3MQI7"/>
<sequence>MNGGRYFVYYSSVANGEEEFTIFLRSLPTLSITTSILLKKIATDYQKLPKRNDDKKKNIAGWF</sequence>
<evidence type="ECO:0000313" key="1">
    <source>
        <dbReference type="EMBL" id="APH04609.1"/>
    </source>
</evidence>
<accession>A0A1L3MQI7</accession>
<reference evidence="1 2" key="1">
    <citation type="journal article" date="2016" name="Sci. Rep.">
        <title>Complete genome sequence and transcriptomic analysis of a novel marine strain Bacillus weihaiensis reveals the mechanism of brown algae degradation.</title>
        <authorList>
            <person name="Zhu Y."/>
            <person name="Chen P."/>
            <person name="Bao Y."/>
            <person name="Men Y."/>
            <person name="Zeng Y."/>
            <person name="Yang J."/>
            <person name="Sun J."/>
            <person name="Sun Y."/>
        </authorList>
    </citation>
    <scope>NUCLEOTIDE SEQUENCE [LARGE SCALE GENOMIC DNA]</scope>
    <source>
        <strain evidence="1 2">Alg07</strain>
    </source>
</reference>
<organism evidence="1 2">
    <name type="scientific">Bacillus weihaiensis</name>
    <dbReference type="NCBI Taxonomy" id="1547283"/>
    <lineage>
        <taxon>Bacteria</taxon>
        <taxon>Bacillati</taxon>
        <taxon>Bacillota</taxon>
        <taxon>Bacilli</taxon>
        <taxon>Bacillales</taxon>
        <taxon>Bacillaceae</taxon>
        <taxon>Bacillus</taxon>
    </lineage>
</organism>
<protein>
    <submittedName>
        <fullName evidence="1">Uncharacterized protein</fullName>
    </submittedName>
</protein>